<dbReference type="EMBL" id="JBHULB010000081">
    <property type="protein sequence ID" value="MFD2588731.1"/>
    <property type="molecule type" value="Genomic_DNA"/>
</dbReference>
<dbReference type="InterPro" id="IPR048012">
    <property type="entry name" value="BfmA-like_N"/>
</dbReference>
<dbReference type="RefSeq" id="WP_339144603.1">
    <property type="nucleotide sequence ID" value="NZ_JBHULB010000081.1"/>
</dbReference>
<keyword evidence="2" id="KW-1185">Reference proteome</keyword>
<accession>A0ABW5N0W4</accession>
<gene>
    <name evidence="1" type="ORF">ACFSQJ_17525</name>
</gene>
<dbReference type="Proteomes" id="UP001597526">
    <property type="component" value="Unassembled WGS sequence"/>
</dbReference>
<comment type="caution">
    <text evidence="1">The sequence shown here is derived from an EMBL/GenBank/DDBJ whole genome shotgun (WGS) entry which is preliminary data.</text>
</comment>
<name>A0ABW5N0W4_9FLAO</name>
<evidence type="ECO:0000313" key="1">
    <source>
        <dbReference type="EMBL" id="MFD2588731.1"/>
    </source>
</evidence>
<organism evidence="1 2">
    <name type="scientific">Croceitalea marina</name>
    <dbReference type="NCBI Taxonomy" id="1775166"/>
    <lineage>
        <taxon>Bacteria</taxon>
        <taxon>Pseudomonadati</taxon>
        <taxon>Bacteroidota</taxon>
        <taxon>Flavobacteriia</taxon>
        <taxon>Flavobacteriales</taxon>
        <taxon>Flavobacteriaceae</taxon>
        <taxon>Croceitalea</taxon>
    </lineage>
</organism>
<dbReference type="NCBIfam" id="NF041200">
    <property type="entry name" value="mob_BfmA_Nterm"/>
    <property type="match status" value="1"/>
</dbReference>
<proteinExistence type="predicted"/>
<reference evidence="2" key="1">
    <citation type="journal article" date="2019" name="Int. J. Syst. Evol. Microbiol.">
        <title>The Global Catalogue of Microorganisms (GCM) 10K type strain sequencing project: providing services to taxonomists for standard genome sequencing and annotation.</title>
        <authorList>
            <consortium name="The Broad Institute Genomics Platform"/>
            <consortium name="The Broad Institute Genome Sequencing Center for Infectious Disease"/>
            <person name="Wu L."/>
            <person name="Ma J."/>
        </authorList>
    </citation>
    <scope>NUCLEOTIDE SEQUENCE [LARGE SCALE GENOMIC DNA]</scope>
    <source>
        <strain evidence="2">KCTC 52368</strain>
    </source>
</reference>
<evidence type="ECO:0000313" key="2">
    <source>
        <dbReference type="Proteomes" id="UP001597526"/>
    </source>
</evidence>
<sequence length="187" mass="22757">MKLKKKKKSEFSAISINRIVAGRYREFSKKISKSHTLTLELMMDFFEGAKISPKNKYLMNYMGYVHYMTKRFDYIEELLRNWEKNSSIPKIHDMLKKIFDFAEQEEKNSRMDLELQQKMYDQSLKRDRVTQYDNYMLKENWKKERIQILKLLNQITLEKPRFGKAYFKLDVEQSHLESLKESLKQEL</sequence>
<protein>
    <submittedName>
        <fullName evidence="1">BfmA/BtgA family mobilization protein</fullName>
    </submittedName>
</protein>